<name>A0ABS9W1E8_9PROT</name>
<dbReference type="RefSeq" id="WP_241792452.1">
    <property type="nucleotide sequence ID" value="NZ_JALBUU010000004.1"/>
</dbReference>
<dbReference type="EMBL" id="JALBUU010000004">
    <property type="protein sequence ID" value="MCI0752409.1"/>
    <property type="molecule type" value="Genomic_DNA"/>
</dbReference>
<evidence type="ECO:0000313" key="2">
    <source>
        <dbReference type="Proteomes" id="UP001201985"/>
    </source>
</evidence>
<organism evidence="1 2">
    <name type="scientific">Teichococcus vastitatis</name>
    <dbReference type="NCBI Taxonomy" id="2307076"/>
    <lineage>
        <taxon>Bacteria</taxon>
        <taxon>Pseudomonadati</taxon>
        <taxon>Pseudomonadota</taxon>
        <taxon>Alphaproteobacteria</taxon>
        <taxon>Acetobacterales</taxon>
        <taxon>Roseomonadaceae</taxon>
        <taxon>Roseomonas</taxon>
    </lineage>
</organism>
<gene>
    <name evidence="1" type="ORF">MON41_01360</name>
</gene>
<reference evidence="1 2" key="1">
    <citation type="submission" date="2022-03" db="EMBL/GenBank/DDBJ databases">
        <title>Complete genome analysis of Roseomonas KG 17.1 : a prolific producer of plant growth promoters.</title>
        <authorList>
            <person name="Saadouli I."/>
            <person name="Najjari A."/>
            <person name="Mosbah A."/>
            <person name="Ouzari H.I."/>
        </authorList>
    </citation>
    <scope>NUCLEOTIDE SEQUENCE [LARGE SCALE GENOMIC DNA]</scope>
    <source>
        <strain evidence="1 2">KG17-1</strain>
    </source>
</reference>
<protein>
    <recommendedName>
        <fullName evidence="3">Secreted protein</fullName>
    </recommendedName>
</protein>
<keyword evidence="2" id="KW-1185">Reference proteome</keyword>
<accession>A0ABS9W1E8</accession>
<comment type="caution">
    <text evidence="1">The sequence shown here is derived from an EMBL/GenBank/DDBJ whole genome shotgun (WGS) entry which is preliminary data.</text>
</comment>
<evidence type="ECO:0008006" key="3">
    <source>
        <dbReference type="Google" id="ProtNLM"/>
    </source>
</evidence>
<proteinExistence type="predicted"/>
<evidence type="ECO:0000313" key="1">
    <source>
        <dbReference type="EMBL" id="MCI0752409.1"/>
    </source>
</evidence>
<dbReference type="Proteomes" id="UP001201985">
    <property type="component" value="Unassembled WGS sequence"/>
</dbReference>
<sequence length="157" mass="17528">MIVPKQSQIRRADRCPGRPLTLLVLWEVTVCSGTMDRPQPAGSGLPQQHCPRQPQASAKLLGPRGERVALLLHGDAPWFSRFFVPRLPDLAAARADQNRQQNRFENTVNDVPLRAITRGIRISTCRRSWASGGRHLRAASGWRALVSRPLPLVRGLF</sequence>